<feature type="region of interest" description="Disordered" evidence="1">
    <location>
        <begin position="77"/>
        <end position="164"/>
    </location>
</feature>
<evidence type="ECO:0000256" key="1">
    <source>
        <dbReference type="SAM" id="MobiDB-lite"/>
    </source>
</evidence>
<feature type="compositionally biased region" description="Basic and acidic residues" evidence="1">
    <location>
        <begin position="95"/>
        <end position="104"/>
    </location>
</feature>
<keyword evidence="3" id="KW-1185">Reference proteome</keyword>
<dbReference type="Proteomes" id="UP000000600">
    <property type="component" value="Unassembled WGS sequence"/>
</dbReference>
<dbReference type="OMA" id="EGEQTHK"/>
<dbReference type="GeneID" id="5040839"/>
<dbReference type="OrthoDB" id="303271at2759"/>
<organism evidence="2 3">
    <name type="scientific">Paramecium tetraurelia</name>
    <dbReference type="NCBI Taxonomy" id="5888"/>
    <lineage>
        <taxon>Eukaryota</taxon>
        <taxon>Sar</taxon>
        <taxon>Alveolata</taxon>
        <taxon>Ciliophora</taxon>
        <taxon>Intramacronucleata</taxon>
        <taxon>Oligohymenophorea</taxon>
        <taxon>Peniculida</taxon>
        <taxon>Parameciidae</taxon>
        <taxon>Paramecium</taxon>
    </lineage>
</organism>
<feature type="compositionally biased region" description="Basic and acidic residues" evidence="1">
    <location>
        <begin position="126"/>
        <end position="147"/>
    </location>
</feature>
<protein>
    <submittedName>
        <fullName evidence="2">Uncharacterized protein</fullName>
    </submittedName>
</protein>
<feature type="region of interest" description="Disordered" evidence="1">
    <location>
        <begin position="186"/>
        <end position="210"/>
    </location>
</feature>
<dbReference type="HOGENOM" id="CLU_845826_0_0_1"/>
<dbReference type="AlphaFoldDB" id="A0DX90"/>
<evidence type="ECO:0000313" key="3">
    <source>
        <dbReference type="Proteomes" id="UP000000600"/>
    </source>
</evidence>
<proteinExistence type="predicted"/>
<feature type="compositionally biased region" description="Basic and acidic residues" evidence="1">
    <location>
        <begin position="191"/>
        <end position="206"/>
    </location>
</feature>
<gene>
    <name evidence="2" type="ORF">GSPATT00021289001</name>
</gene>
<dbReference type="RefSeq" id="XP_001455054.1">
    <property type="nucleotide sequence ID" value="XM_001455017.1"/>
</dbReference>
<dbReference type="KEGG" id="ptm:GSPATT00021289001"/>
<dbReference type="EMBL" id="CT868629">
    <property type="protein sequence ID" value="CAK87657.1"/>
    <property type="molecule type" value="Genomic_DNA"/>
</dbReference>
<sequence length="332" mass="39300">MKQYQKSFIGKPRDRNLIVRSTLKLPQIRQDISNHQSIGTMNIPNRQSEHIPNSRFHTKTNTRDTIKAVVKERPHFKQLPTDRTMPTLPSLNSPRSEDEGEQTHKSLFSIRRTVIDTLSLRQSRRTSMEKERAKEEKKEEDRADAKQHNRNSKISEEQQLPNQQNLKLNKSNEELLQNHQNLDEVLEEPVEEIRPKKESQSIRPKNESVSSQFTQLTDEIHSVWDNVDLYLRGVQFDEFDQQAQLQSFLQLYKMRSGGFPGQRENLSNEEVIRRAAEYAKGNRQVFKKYFPTKQVVFENDEDYTQSYNVNSDANFQKFQKYIQKYNQQQEEQ</sequence>
<reference evidence="2 3" key="1">
    <citation type="journal article" date="2006" name="Nature">
        <title>Global trends of whole-genome duplications revealed by the ciliate Paramecium tetraurelia.</title>
        <authorList>
            <consortium name="Genoscope"/>
            <person name="Aury J.-M."/>
            <person name="Jaillon O."/>
            <person name="Duret L."/>
            <person name="Noel B."/>
            <person name="Jubin C."/>
            <person name="Porcel B.M."/>
            <person name="Segurens B."/>
            <person name="Daubin V."/>
            <person name="Anthouard V."/>
            <person name="Aiach N."/>
            <person name="Arnaiz O."/>
            <person name="Billaut A."/>
            <person name="Beisson J."/>
            <person name="Blanc I."/>
            <person name="Bouhouche K."/>
            <person name="Camara F."/>
            <person name="Duharcourt S."/>
            <person name="Guigo R."/>
            <person name="Gogendeau D."/>
            <person name="Katinka M."/>
            <person name="Keller A.-M."/>
            <person name="Kissmehl R."/>
            <person name="Klotz C."/>
            <person name="Koll F."/>
            <person name="Le Moue A."/>
            <person name="Lepere C."/>
            <person name="Malinsky S."/>
            <person name="Nowacki M."/>
            <person name="Nowak J.K."/>
            <person name="Plattner H."/>
            <person name="Poulain J."/>
            <person name="Ruiz F."/>
            <person name="Serrano V."/>
            <person name="Zagulski M."/>
            <person name="Dessen P."/>
            <person name="Betermier M."/>
            <person name="Weissenbach J."/>
            <person name="Scarpelli C."/>
            <person name="Schachter V."/>
            <person name="Sperling L."/>
            <person name="Meyer E."/>
            <person name="Cohen J."/>
            <person name="Wincker P."/>
        </authorList>
    </citation>
    <scope>NUCLEOTIDE SEQUENCE [LARGE SCALE GENOMIC DNA]</scope>
    <source>
        <strain evidence="2 3">Stock d4-2</strain>
    </source>
</reference>
<accession>A0DX90</accession>
<name>A0DX90_PARTE</name>
<dbReference type="InParanoid" id="A0DX90"/>
<feature type="region of interest" description="Disordered" evidence="1">
    <location>
        <begin position="38"/>
        <end position="57"/>
    </location>
</feature>
<evidence type="ECO:0000313" key="2">
    <source>
        <dbReference type="EMBL" id="CAK87657.1"/>
    </source>
</evidence>